<organism evidence="2 3">
    <name type="scientific">Aliivibrio sifiae</name>
    <dbReference type="NCBI Taxonomy" id="566293"/>
    <lineage>
        <taxon>Bacteria</taxon>
        <taxon>Pseudomonadati</taxon>
        <taxon>Pseudomonadota</taxon>
        <taxon>Gammaproteobacteria</taxon>
        <taxon>Vibrionales</taxon>
        <taxon>Vibrionaceae</taxon>
        <taxon>Aliivibrio</taxon>
    </lineage>
</organism>
<dbReference type="OrthoDB" id="5701642at2"/>
<feature type="domain" description="YagK/YfjJ C-terminal" evidence="1">
    <location>
        <begin position="33"/>
        <end position="202"/>
    </location>
</feature>
<dbReference type="Proteomes" id="UP000239263">
    <property type="component" value="Unassembled WGS sequence"/>
</dbReference>
<dbReference type="AlphaFoldDB" id="A0A2S7XF56"/>
<protein>
    <recommendedName>
        <fullName evidence="1">YagK/YfjJ C-terminal domain-containing protein</fullName>
    </recommendedName>
</protein>
<dbReference type="RefSeq" id="WP_105055357.1">
    <property type="nucleotide sequence ID" value="NZ_CAWNRT010000001.1"/>
</dbReference>
<proteinExistence type="predicted"/>
<name>A0A2S7XF56_9GAMM</name>
<gene>
    <name evidence="2" type="ORF">BTO22_10070</name>
</gene>
<dbReference type="EMBL" id="MSCO01000001">
    <property type="protein sequence ID" value="PQJ89907.1"/>
    <property type="molecule type" value="Genomic_DNA"/>
</dbReference>
<evidence type="ECO:0000259" key="1">
    <source>
        <dbReference type="Pfam" id="PF11726"/>
    </source>
</evidence>
<accession>A0A2S7XF56</accession>
<reference evidence="2 3" key="1">
    <citation type="submission" date="2016-12" db="EMBL/GenBank/DDBJ databases">
        <title>Diversity of luminous bacteria.</title>
        <authorList>
            <person name="Yoshizawa S."/>
            <person name="Kogure K."/>
        </authorList>
    </citation>
    <scope>NUCLEOTIDE SEQUENCE [LARGE SCALE GENOMIC DNA]</scope>
    <source>
        <strain evidence="2 3">ATCC 33715</strain>
    </source>
</reference>
<evidence type="ECO:0000313" key="3">
    <source>
        <dbReference type="Proteomes" id="UP000239263"/>
    </source>
</evidence>
<sequence length="212" mass="24650">MTNQSYLYSLYNQGEDLNHNYLTTLDNTVQDMLDDYRRVFALRVDLHLPDNDLINQFRLMTRFISSLKAQLKAYESKRSKLGTRIYPNTLRYVWARETGSENELEHYHLLLLFNKDAYHLLGSYRVVGTLANRIQQAWFSALGEAVASESGLVHFPKNGSYYIDGKSPYYEDQLDSLMYRASYLCKKQTKVISSRVRSFGASPRIVVKRAFS</sequence>
<evidence type="ECO:0000313" key="2">
    <source>
        <dbReference type="EMBL" id="PQJ89907.1"/>
    </source>
</evidence>
<dbReference type="Pfam" id="PF11726">
    <property type="entry name" value="YagK_YfjJ_C"/>
    <property type="match status" value="1"/>
</dbReference>
<comment type="caution">
    <text evidence="2">The sequence shown here is derived from an EMBL/GenBank/DDBJ whole genome shotgun (WGS) entry which is preliminary data.</text>
</comment>
<dbReference type="InterPro" id="IPR057271">
    <property type="entry name" value="YagK_YfjJ_C"/>
</dbReference>